<organism evidence="2 3">
    <name type="scientific">Bacillus velezensis</name>
    <dbReference type="NCBI Taxonomy" id="492670"/>
    <lineage>
        <taxon>Bacteria</taxon>
        <taxon>Bacillati</taxon>
        <taxon>Bacillota</taxon>
        <taxon>Bacilli</taxon>
        <taxon>Bacillales</taxon>
        <taxon>Bacillaceae</taxon>
        <taxon>Bacillus</taxon>
        <taxon>Bacillus amyloliquefaciens group</taxon>
    </lineage>
</organism>
<dbReference type="GeneID" id="93083007"/>
<feature type="transmembrane region" description="Helical" evidence="1">
    <location>
        <begin position="20"/>
        <end position="42"/>
    </location>
</feature>
<name>A0A7W4LQW3_BACVE</name>
<protein>
    <submittedName>
        <fullName evidence="2">Uncharacterized protein</fullName>
    </submittedName>
</protein>
<evidence type="ECO:0000313" key="3">
    <source>
        <dbReference type="Proteomes" id="UP000587477"/>
    </source>
</evidence>
<keyword evidence="1" id="KW-0812">Transmembrane</keyword>
<keyword evidence="1" id="KW-1133">Transmembrane helix</keyword>
<accession>A0A7W4LQW3</accession>
<reference evidence="3" key="1">
    <citation type="submission" date="2020-10" db="EMBL/GenBank/DDBJ databases">
        <title>Complete genome sequence of Bacillus velezensis NST6.</title>
        <authorList>
            <person name="Choi J."/>
        </authorList>
    </citation>
    <scope>NUCLEOTIDE SEQUENCE [LARGE SCALE GENOMIC DNA]</scope>
    <source>
        <strain evidence="3">NST6</strain>
    </source>
</reference>
<keyword evidence="1" id="KW-0472">Membrane</keyword>
<dbReference type="Proteomes" id="UP000587477">
    <property type="component" value="Chromosome"/>
</dbReference>
<proteinExistence type="predicted"/>
<dbReference type="AlphaFoldDB" id="A0A7W4LQW3"/>
<dbReference type="EMBL" id="CP063687">
    <property type="protein sequence ID" value="QOY28231.1"/>
    <property type="molecule type" value="Genomic_DNA"/>
</dbReference>
<dbReference type="RefSeq" id="WP_003152848.1">
    <property type="nucleotide sequence ID" value="NZ_AP018402.1"/>
</dbReference>
<evidence type="ECO:0000256" key="1">
    <source>
        <dbReference type="SAM" id="Phobius"/>
    </source>
</evidence>
<sequence length="44" mass="5088">MNRGFPPQYPVCPPPRVNAGYWYAFFVVLLVVILVLGGLYWFNI</sequence>
<gene>
    <name evidence="2" type="ORF">BACVE_003271</name>
</gene>
<evidence type="ECO:0000313" key="2">
    <source>
        <dbReference type="EMBL" id="QOY28231.1"/>
    </source>
</evidence>